<dbReference type="EMBL" id="BMMI01000008">
    <property type="protein sequence ID" value="GGL79095.1"/>
    <property type="molecule type" value="Genomic_DNA"/>
</dbReference>
<organism evidence="3 4">
    <name type="scientific">Modestobacter marinus</name>
    <dbReference type="NCBI Taxonomy" id="477641"/>
    <lineage>
        <taxon>Bacteria</taxon>
        <taxon>Bacillati</taxon>
        <taxon>Actinomycetota</taxon>
        <taxon>Actinomycetes</taxon>
        <taxon>Geodermatophilales</taxon>
        <taxon>Geodermatophilaceae</taxon>
        <taxon>Modestobacter</taxon>
    </lineage>
</organism>
<feature type="domain" description="Ribbon-helix-helix protein CopG" evidence="1">
    <location>
        <begin position="6"/>
        <end position="38"/>
    </location>
</feature>
<dbReference type="EMBL" id="JAAMPA010000001">
    <property type="protein sequence ID" value="NIH68263.1"/>
    <property type="molecule type" value="Genomic_DNA"/>
</dbReference>
<reference evidence="2" key="1">
    <citation type="journal article" date="2014" name="Int. J. Syst. Evol. Microbiol.">
        <title>Complete genome of a new Firmicutes species belonging to the dominant human colonic microbiota ('Ruminococcus bicirculans') reveals two chromosomes and a selective capacity to utilize plant glucans.</title>
        <authorList>
            <consortium name="NISC Comparative Sequencing Program"/>
            <person name="Wegmann U."/>
            <person name="Louis P."/>
            <person name="Goesmann A."/>
            <person name="Henrissat B."/>
            <person name="Duncan S.H."/>
            <person name="Flint H.J."/>
        </authorList>
    </citation>
    <scope>NUCLEOTIDE SEQUENCE</scope>
    <source>
        <strain evidence="2">CGMCC 4.5581</strain>
    </source>
</reference>
<name>A0A846LJL0_9ACTN</name>
<evidence type="ECO:0000313" key="3">
    <source>
        <dbReference type="EMBL" id="NIH68263.1"/>
    </source>
</evidence>
<evidence type="ECO:0000313" key="4">
    <source>
        <dbReference type="Proteomes" id="UP000552836"/>
    </source>
</evidence>
<dbReference type="RefSeq" id="WP_243850169.1">
    <property type="nucleotide sequence ID" value="NZ_JAAMPA010000001.1"/>
</dbReference>
<reference evidence="3 4" key="3">
    <citation type="submission" date="2020-02" db="EMBL/GenBank/DDBJ databases">
        <title>Sequencing the genomes of 1000 actinobacteria strains.</title>
        <authorList>
            <person name="Klenk H.-P."/>
        </authorList>
    </citation>
    <scope>NUCLEOTIDE SEQUENCE [LARGE SCALE GENOMIC DNA]</scope>
    <source>
        <strain evidence="3 4">DSM 45201</strain>
    </source>
</reference>
<dbReference type="SUPFAM" id="SSF47598">
    <property type="entry name" value="Ribbon-helix-helix"/>
    <property type="match status" value="1"/>
</dbReference>
<reference evidence="2" key="4">
    <citation type="submission" date="2024-05" db="EMBL/GenBank/DDBJ databases">
        <authorList>
            <person name="Sun Q."/>
            <person name="Zhou Y."/>
        </authorList>
    </citation>
    <scope>NUCLEOTIDE SEQUENCE</scope>
    <source>
        <strain evidence="2">CGMCC 4.5581</strain>
    </source>
</reference>
<dbReference type="Pfam" id="PF01402">
    <property type="entry name" value="RHH_1"/>
    <property type="match status" value="1"/>
</dbReference>
<dbReference type="InterPro" id="IPR002145">
    <property type="entry name" value="CopG"/>
</dbReference>
<reference evidence="5" key="2">
    <citation type="journal article" date="2019" name="Int. J. Syst. Evol. Microbiol.">
        <title>The Global Catalogue of Microorganisms (GCM) 10K type strain sequencing project: providing services to taxonomists for standard genome sequencing and annotation.</title>
        <authorList>
            <consortium name="The Broad Institute Genomics Platform"/>
            <consortium name="The Broad Institute Genome Sequencing Center for Infectious Disease"/>
            <person name="Wu L."/>
            <person name="Ma J."/>
        </authorList>
    </citation>
    <scope>NUCLEOTIDE SEQUENCE [LARGE SCALE GENOMIC DNA]</scope>
    <source>
        <strain evidence="5">CGMCC 4.5581</strain>
    </source>
</reference>
<protein>
    <submittedName>
        <fullName evidence="3">Putative transcriptional regulator</fullName>
    </submittedName>
</protein>
<gene>
    <name evidence="3" type="ORF">FB380_002709</name>
    <name evidence="2" type="ORF">GCM10011589_39070</name>
</gene>
<proteinExistence type="predicted"/>
<dbReference type="Proteomes" id="UP000552836">
    <property type="component" value="Unassembled WGS sequence"/>
</dbReference>
<evidence type="ECO:0000313" key="2">
    <source>
        <dbReference type="EMBL" id="GGL79095.1"/>
    </source>
</evidence>
<evidence type="ECO:0000259" key="1">
    <source>
        <dbReference type="Pfam" id="PF01402"/>
    </source>
</evidence>
<accession>A0A846LJL0</accession>
<comment type="caution">
    <text evidence="3">The sequence shown here is derived from an EMBL/GenBank/DDBJ whole genome shotgun (WGS) entry which is preliminary data.</text>
</comment>
<dbReference type="InterPro" id="IPR010985">
    <property type="entry name" value="Ribbon_hlx_hlx"/>
</dbReference>
<keyword evidence="5" id="KW-1185">Reference proteome</keyword>
<evidence type="ECO:0000313" key="5">
    <source>
        <dbReference type="Proteomes" id="UP000648663"/>
    </source>
</evidence>
<dbReference type="Proteomes" id="UP000648663">
    <property type="component" value="Unassembled WGS sequence"/>
</dbReference>
<dbReference type="GO" id="GO:0006355">
    <property type="term" value="P:regulation of DNA-templated transcription"/>
    <property type="evidence" value="ECO:0007669"/>
    <property type="project" value="InterPro"/>
</dbReference>
<dbReference type="CDD" id="cd21631">
    <property type="entry name" value="RHH_CopG_NikR-like"/>
    <property type="match status" value="1"/>
</dbReference>
<sequence>MTLQTDDELERALTALAEAEGTSRQEVVRRAVLERYERSGHAARVQQSSGRMIEKWGDVLDRLGTV</sequence>
<dbReference type="AlphaFoldDB" id="A0A846LJL0"/>